<dbReference type="STRING" id="587.RB151_026250"/>
<gene>
    <name evidence="2" type="primary">dmsD_2</name>
    <name evidence="3" type="ORF">CHI95_16970</name>
    <name evidence="2" type="ORF">GHA_00896</name>
</gene>
<dbReference type="PIRSF" id="PIRSF004690">
    <property type="entry name" value="DmsD"/>
    <property type="match status" value="1"/>
</dbReference>
<organism evidence="3 4">
    <name type="scientific">Providencia rettgeri</name>
    <dbReference type="NCBI Taxonomy" id="587"/>
    <lineage>
        <taxon>Bacteria</taxon>
        <taxon>Pseudomonadati</taxon>
        <taxon>Pseudomonadota</taxon>
        <taxon>Gammaproteobacteria</taxon>
        <taxon>Enterobacterales</taxon>
        <taxon>Morganellaceae</taxon>
        <taxon>Providencia</taxon>
    </lineage>
</organism>
<sequence>MIDTTMIRILGAFFYYPPQSDTLRNVYSVLGELPQLCTWDNPEKIQAICTSLSQTQPDDISYDYSILFEGQGSMPAPPWGSVYLEHDNTIMGESTAAYRDFLQTKGLVTDTGIREPEDQFGLMMMAVSALAEQEDDSAVIALFEQHLLPWAYRYLELVQQSKTESTFYPSLAQITEIYLKSLQLKLELSPVRAELFR</sequence>
<dbReference type="InterPro" id="IPR026269">
    <property type="entry name" value="DmsD-type"/>
</dbReference>
<evidence type="ECO:0000313" key="2">
    <source>
        <dbReference type="EMBL" id="CAB5673750.1"/>
    </source>
</evidence>
<dbReference type="EMBL" id="CAHPSF010000002">
    <property type="protein sequence ID" value="CAB5673750.1"/>
    <property type="molecule type" value="Genomic_DNA"/>
</dbReference>
<name>A0A264VQ35_PRORE</name>
<dbReference type="Gene3D" id="1.10.3480.10">
    <property type="entry name" value="TorD-like"/>
    <property type="match status" value="1"/>
</dbReference>
<keyword evidence="1" id="KW-0143">Chaperone</keyword>
<dbReference type="SUPFAM" id="SSF89155">
    <property type="entry name" value="TorD-like"/>
    <property type="match status" value="1"/>
</dbReference>
<protein>
    <submittedName>
        <fullName evidence="3">Nitrate reductase</fullName>
    </submittedName>
    <submittedName>
        <fullName evidence="2">Twin-arginine leader-binding protein DmsD</fullName>
    </submittedName>
</protein>
<dbReference type="Proteomes" id="UP000216001">
    <property type="component" value="Unassembled WGS sequence"/>
</dbReference>
<dbReference type="InterPro" id="IPR036411">
    <property type="entry name" value="TorD-like_sf"/>
</dbReference>
<proteinExistence type="predicted"/>
<dbReference type="RefSeq" id="WP_094962316.1">
    <property type="nucleotide sequence ID" value="NZ_ABDWLN020000008.1"/>
</dbReference>
<dbReference type="InterPro" id="IPR050289">
    <property type="entry name" value="TorD/DmsD_chaperones"/>
</dbReference>
<evidence type="ECO:0000313" key="3">
    <source>
        <dbReference type="EMBL" id="OZS73402.1"/>
    </source>
</evidence>
<accession>A0A264VQ35</accession>
<dbReference type="InterPro" id="IPR020945">
    <property type="entry name" value="DMSO/NO3_reduct_chaperone"/>
</dbReference>
<evidence type="ECO:0000256" key="1">
    <source>
        <dbReference type="ARBA" id="ARBA00023186"/>
    </source>
</evidence>
<dbReference type="AlphaFoldDB" id="A0A264VQ35"/>
<evidence type="ECO:0000313" key="4">
    <source>
        <dbReference type="Proteomes" id="UP000216001"/>
    </source>
</evidence>
<dbReference type="Pfam" id="PF02613">
    <property type="entry name" value="Nitrate_red_del"/>
    <property type="match status" value="1"/>
</dbReference>
<dbReference type="Proteomes" id="UP000834611">
    <property type="component" value="Unassembled WGS sequence"/>
</dbReference>
<reference evidence="2" key="2">
    <citation type="submission" date="2020-05" db="EMBL/GenBank/DDBJ databases">
        <authorList>
            <person name="Delgado-Blas J."/>
        </authorList>
    </citation>
    <scope>NUCLEOTIDE SEQUENCE</scope>
    <source>
        <strain evidence="2">BB1453</strain>
    </source>
</reference>
<dbReference type="PANTHER" id="PTHR34227">
    <property type="entry name" value="CHAPERONE PROTEIN YCDY"/>
    <property type="match status" value="1"/>
</dbReference>
<reference evidence="3 4" key="1">
    <citation type="submission" date="2017-07" db="EMBL/GenBank/DDBJ databases">
        <title>blaIMP-27 on transferable plasmids in Proteus mirabilis and Providencia rettgeri.</title>
        <authorList>
            <person name="Potter R."/>
        </authorList>
    </citation>
    <scope>NUCLEOTIDE SEQUENCE [LARGE SCALE GENOMIC DNA]</scope>
    <source>
        <strain evidence="3 4">PR1</strain>
    </source>
</reference>
<dbReference type="PANTHER" id="PTHR34227:SF13">
    <property type="entry name" value="TAT PROOFREADING CHAPERONE DMSD-RELATED"/>
    <property type="match status" value="1"/>
</dbReference>
<comment type="caution">
    <text evidence="3">The sequence shown here is derived from an EMBL/GenBank/DDBJ whole genome shotgun (WGS) entry which is preliminary data.</text>
</comment>
<dbReference type="EMBL" id="NOWC01000022">
    <property type="protein sequence ID" value="OZS73402.1"/>
    <property type="molecule type" value="Genomic_DNA"/>
</dbReference>